<feature type="transmembrane region" description="Helical" evidence="1">
    <location>
        <begin position="288"/>
        <end position="310"/>
    </location>
</feature>
<feature type="transmembrane region" description="Helical" evidence="1">
    <location>
        <begin position="12"/>
        <end position="29"/>
    </location>
</feature>
<keyword evidence="1" id="KW-1133">Transmembrane helix</keyword>
<feature type="transmembrane region" description="Helical" evidence="1">
    <location>
        <begin position="94"/>
        <end position="117"/>
    </location>
</feature>
<feature type="transmembrane region" description="Helical" evidence="1">
    <location>
        <begin position="173"/>
        <end position="193"/>
    </location>
</feature>
<dbReference type="RefSeq" id="WP_184704572.1">
    <property type="nucleotide sequence ID" value="NZ_JACHKZ010000001.1"/>
</dbReference>
<gene>
    <name evidence="3" type="ORF">HNP33_000330</name>
</gene>
<dbReference type="InterPro" id="IPR002656">
    <property type="entry name" value="Acyl_transf_3_dom"/>
</dbReference>
<organism evidence="3 4">
    <name type="scientific">Comamonas odontotermitis</name>
    <dbReference type="NCBI Taxonomy" id="379895"/>
    <lineage>
        <taxon>Bacteria</taxon>
        <taxon>Pseudomonadati</taxon>
        <taxon>Pseudomonadota</taxon>
        <taxon>Betaproteobacteria</taxon>
        <taxon>Burkholderiales</taxon>
        <taxon>Comamonadaceae</taxon>
        <taxon>Comamonas</taxon>
    </lineage>
</organism>
<keyword evidence="4" id="KW-1185">Reference proteome</keyword>
<protein>
    <submittedName>
        <fullName evidence="3">Peptidoglycan/LPS O-acetylase OafA/YrhL</fullName>
    </submittedName>
</protein>
<evidence type="ECO:0000256" key="1">
    <source>
        <dbReference type="SAM" id="Phobius"/>
    </source>
</evidence>
<dbReference type="EMBL" id="JACHKZ010000001">
    <property type="protein sequence ID" value="MBB6576282.1"/>
    <property type="molecule type" value="Genomic_DNA"/>
</dbReference>
<feature type="domain" description="Acyltransferase 3" evidence="2">
    <location>
        <begin position="12"/>
        <end position="330"/>
    </location>
</feature>
<feature type="transmembrane region" description="Helical" evidence="1">
    <location>
        <begin position="250"/>
        <end position="268"/>
    </location>
</feature>
<keyword evidence="1" id="KW-0472">Membrane</keyword>
<dbReference type="Pfam" id="PF01757">
    <property type="entry name" value="Acyl_transf_3"/>
    <property type="match status" value="1"/>
</dbReference>
<feature type="transmembrane region" description="Helical" evidence="1">
    <location>
        <begin position="49"/>
        <end position="73"/>
    </location>
</feature>
<evidence type="ECO:0000259" key="2">
    <source>
        <dbReference type="Pfam" id="PF01757"/>
    </source>
</evidence>
<evidence type="ECO:0000313" key="4">
    <source>
        <dbReference type="Proteomes" id="UP000562492"/>
    </source>
</evidence>
<proteinExistence type="predicted"/>
<comment type="caution">
    <text evidence="3">The sequence shown here is derived from an EMBL/GenBank/DDBJ whole genome shotgun (WGS) entry which is preliminary data.</text>
</comment>
<dbReference type="PANTHER" id="PTHR23028">
    <property type="entry name" value="ACETYLTRANSFERASE"/>
    <property type="match status" value="1"/>
</dbReference>
<dbReference type="Proteomes" id="UP000562492">
    <property type="component" value="Unassembled WGS sequence"/>
</dbReference>
<sequence>MVVKSSARAIPLDILRVFAALWVLVHHWISRDGLARNLQQPYDVSWVPGWIVAAAAPGFLGVDLFFILSGIVISRSAIGRSWSEFAVARFCRLYPAYAVAIALAILFAPITLINYPPLSQSILGITGLQWFVGAPTIVGPAWTLFLEVQFYLLITILLLVFGKLTSQQLRNAAKVWCLVLLLAPSLQLPWLNFLAISEFGPYFALGMLLGLCNSKEELRSDLPAILVLLALSCVRIVARLSEASSVPQHELFAIFMLLGVLYIVYLCAKADFFGRFRNIVNPSALMSYPIYLLHEPLGMPAIGALVAYGFSPKTSFLIAGGVLFFVCWLCVKYYEPMARRLLSEKLFKKSETGQLN</sequence>
<dbReference type="InterPro" id="IPR050879">
    <property type="entry name" value="Acyltransferase_3"/>
</dbReference>
<accession>A0ABR6RAX5</accession>
<feature type="transmembrane region" description="Helical" evidence="1">
    <location>
        <begin position="137"/>
        <end position="161"/>
    </location>
</feature>
<name>A0ABR6RAX5_9BURK</name>
<keyword evidence="1" id="KW-0812">Transmembrane</keyword>
<reference evidence="3 4" key="1">
    <citation type="submission" date="2020-08" db="EMBL/GenBank/DDBJ databases">
        <title>Functional genomics of gut bacteria from endangered species of beetles.</title>
        <authorList>
            <person name="Carlos-Shanley C."/>
        </authorList>
    </citation>
    <scope>NUCLEOTIDE SEQUENCE [LARGE SCALE GENOMIC DNA]</scope>
    <source>
        <strain evidence="3 4">S00124</strain>
    </source>
</reference>
<evidence type="ECO:0000313" key="3">
    <source>
        <dbReference type="EMBL" id="MBB6576282.1"/>
    </source>
</evidence>
<feature type="transmembrane region" description="Helical" evidence="1">
    <location>
        <begin position="316"/>
        <end position="334"/>
    </location>
</feature>